<protein>
    <recommendedName>
        <fullName evidence="10">Homeobox domain-containing protein</fullName>
    </recommendedName>
</protein>
<dbReference type="PROSITE" id="PS50071">
    <property type="entry name" value="HOMEOBOX_2"/>
    <property type="match status" value="1"/>
</dbReference>
<evidence type="ECO:0000256" key="6">
    <source>
        <dbReference type="ARBA" id="ARBA00023163"/>
    </source>
</evidence>
<reference evidence="11 12" key="1">
    <citation type="journal article" date="2019" name="Genome Biol. Evol.">
        <title>Insights into the evolution of the New World diploid cottons (Gossypium, subgenus Houzingenia) based on genome sequencing.</title>
        <authorList>
            <person name="Grover C.E."/>
            <person name="Arick M.A. 2nd"/>
            <person name="Thrash A."/>
            <person name="Conover J.L."/>
            <person name="Sanders W.S."/>
            <person name="Peterson D.G."/>
            <person name="Frelichowski J.E."/>
            <person name="Scheffler J.A."/>
            <person name="Scheffler B.E."/>
            <person name="Wendel J.F."/>
        </authorList>
    </citation>
    <scope>NUCLEOTIDE SEQUENCE [LARGE SCALE GENOMIC DNA]</scope>
    <source>
        <strain evidence="11">57</strain>
        <tissue evidence="11">Leaf</tissue>
    </source>
</reference>
<gene>
    <name evidence="11" type="ORF">Goklo_002828</name>
</gene>
<evidence type="ECO:0000256" key="4">
    <source>
        <dbReference type="ARBA" id="ARBA00023125"/>
    </source>
</evidence>
<dbReference type="OrthoDB" id="10056939at2759"/>
<evidence type="ECO:0000313" key="11">
    <source>
        <dbReference type="EMBL" id="MBA0666416.1"/>
    </source>
</evidence>
<sequence>MAEGFEPYHVPQQSRRDKLRIVAQNHSACVESTAVTLPGCSGLLPLYDASLLSSDLLTCAANASASHDFHHHQANQISASASGKNSSLVCGVKEGVNSMGFVGGVVNGSSSASHHHPYLDGQSSLPVNPSSIHDMNNSPFLYTPQNLQTIRDFDQSYNSGGEVVVYKPEPLSLNHESSATAQALSLSLSSHNTHQNNLPLELNLQRYGSAIYSDKVTDSGYVVPSIIRGSASTSNEVSRGSLPLGPFTGYASILKGSRFLRPAQMLLEELCDVGRGLYAEKMTPDSSLMDPSLQNLSGTGIIDDSLSGGDGGESRRKKSRLISMLDEVHQASAFSVCVCLIVRSVVYELYTLCYLLTILQLSDHLYHYQVYRSYKQYYQQIQAVVASFEYVAGLGNAAPYANLALKAMSKHFRCLKNTITDQLQFINKPHGRTSPGKDEGPMFGNTERSLYNLAVHNTGFHEHQPVWRPQRGLPERAVTVLRAWLFEHFLHPYPTDTDKLMLAKQTGLSRSQVSNWFINARVRLWKPMVEEIHMLEQAQKNSQKEARNPNKSSDHLSSANSIAPENPSTSFQRAQDTPSKRTRSEPLSDVPLGSEPHNLTYNSLSSHPHVGMGVSMAGGSNGVSLTLGLHQNNGISLSEPFSFNAAQRFGLGLSSEGYVIGGYEAQNRHFGRDVMGGQLLHDFAVAKGEPPRFPLIRWGPPERGGGRGRDRKVKGYSVRVYFDPDSTQVERGKQGRSCGPLVDDW</sequence>
<keyword evidence="4 8" id="KW-0238">DNA-binding</keyword>
<evidence type="ECO:0000256" key="5">
    <source>
        <dbReference type="ARBA" id="ARBA00023155"/>
    </source>
</evidence>
<feature type="region of interest" description="Disordered" evidence="9">
    <location>
        <begin position="538"/>
        <end position="606"/>
    </location>
</feature>
<feature type="DNA-binding region" description="Homeobox" evidence="8">
    <location>
        <begin position="466"/>
        <end position="528"/>
    </location>
</feature>
<evidence type="ECO:0000256" key="2">
    <source>
        <dbReference type="ARBA" id="ARBA00006454"/>
    </source>
</evidence>
<dbReference type="EMBL" id="JABFAB010000012">
    <property type="protein sequence ID" value="MBA0666416.1"/>
    <property type="molecule type" value="Genomic_DNA"/>
</dbReference>
<dbReference type="Pfam" id="PF07526">
    <property type="entry name" value="POX"/>
    <property type="match status" value="2"/>
</dbReference>
<feature type="compositionally biased region" description="Polar residues" evidence="9">
    <location>
        <begin position="555"/>
        <end position="577"/>
    </location>
</feature>
<keyword evidence="5 8" id="KW-0371">Homeobox</keyword>
<dbReference type="AlphaFoldDB" id="A0A7J8VUA7"/>
<evidence type="ECO:0000259" key="10">
    <source>
        <dbReference type="PROSITE" id="PS50071"/>
    </source>
</evidence>
<feature type="compositionally biased region" description="Basic and acidic residues" evidence="9">
    <location>
        <begin position="542"/>
        <end position="554"/>
    </location>
</feature>
<organism evidence="11 12">
    <name type="scientific">Gossypium klotzschianum</name>
    <dbReference type="NCBI Taxonomy" id="34286"/>
    <lineage>
        <taxon>Eukaryota</taxon>
        <taxon>Viridiplantae</taxon>
        <taxon>Streptophyta</taxon>
        <taxon>Embryophyta</taxon>
        <taxon>Tracheophyta</taxon>
        <taxon>Spermatophyta</taxon>
        <taxon>Magnoliopsida</taxon>
        <taxon>eudicotyledons</taxon>
        <taxon>Gunneridae</taxon>
        <taxon>Pentapetalae</taxon>
        <taxon>rosids</taxon>
        <taxon>malvids</taxon>
        <taxon>Malvales</taxon>
        <taxon>Malvaceae</taxon>
        <taxon>Malvoideae</taxon>
        <taxon>Gossypium</taxon>
    </lineage>
</organism>
<dbReference type="InterPro" id="IPR001356">
    <property type="entry name" value="HD"/>
</dbReference>
<dbReference type="SUPFAM" id="SSF46689">
    <property type="entry name" value="Homeodomain-like"/>
    <property type="match status" value="1"/>
</dbReference>
<evidence type="ECO:0000256" key="1">
    <source>
        <dbReference type="ARBA" id="ARBA00004123"/>
    </source>
</evidence>
<evidence type="ECO:0000256" key="9">
    <source>
        <dbReference type="SAM" id="MobiDB-lite"/>
    </source>
</evidence>
<dbReference type="Gene3D" id="1.10.10.60">
    <property type="entry name" value="Homeodomain-like"/>
    <property type="match status" value="1"/>
</dbReference>
<dbReference type="InterPro" id="IPR009057">
    <property type="entry name" value="Homeodomain-like_sf"/>
</dbReference>
<comment type="subcellular location">
    <subcellularLocation>
        <location evidence="1 8">Nucleus</location>
    </subcellularLocation>
</comment>
<comment type="similarity">
    <text evidence="2">Belongs to the TALE/BELL homeobox family.</text>
</comment>
<proteinExistence type="inferred from homology"/>
<keyword evidence="12" id="KW-1185">Reference proteome</keyword>
<dbReference type="SMART" id="SM00389">
    <property type="entry name" value="HOX"/>
    <property type="match status" value="1"/>
</dbReference>
<dbReference type="GO" id="GO:0003677">
    <property type="term" value="F:DNA binding"/>
    <property type="evidence" value="ECO:0007669"/>
    <property type="project" value="UniProtKB-UniRule"/>
</dbReference>
<dbReference type="Proteomes" id="UP000593573">
    <property type="component" value="Unassembled WGS sequence"/>
</dbReference>
<dbReference type="SMART" id="SM00574">
    <property type="entry name" value="POX"/>
    <property type="match status" value="1"/>
</dbReference>
<keyword evidence="6" id="KW-0804">Transcription</keyword>
<feature type="domain" description="Homeobox" evidence="10">
    <location>
        <begin position="464"/>
        <end position="527"/>
    </location>
</feature>
<evidence type="ECO:0000256" key="7">
    <source>
        <dbReference type="ARBA" id="ARBA00023242"/>
    </source>
</evidence>
<dbReference type="GO" id="GO:0006355">
    <property type="term" value="P:regulation of DNA-templated transcription"/>
    <property type="evidence" value="ECO:0007669"/>
    <property type="project" value="InterPro"/>
</dbReference>
<dbReference type="Pfam" id="PF05920">
    <property type="entry name" value="Homeobox_KN"/>
    <property type="match status" value="1"/>
</dbReference>
<keyword evidence="3" id="KW-0805">Transcription regulation</keyword>
<accession>A0A7J8VUA7</accession>
<dbReference type="InterPro" id="IPR008422">
    <property type="entry name" value="KN_HD"/>
</dbReference>
<dbReference type="InterPro" id="IPR050224">
    <property type="entry name" value="TALE_homeobox"/>
</dbReference>
<evidence type="ECO:0000256" key="3">
    <source>
        <dbReference type="ARBA" id="ARBA00023015"/>
    </source>
</evidence>
<dbReference type="GO" id="GO:0005634">
    <property type="term" value="C:nucleus"/>
    <property type="evidence" value="ECO:0007669"/>
    <property type="project" value="UniProtKB-SubCell"/>
</dbReference>
<keyword evidence="7 8" id="KW-0539">Nucleus</keyword>
<evidence type="ECO:0000313" key="12">
    <source>
        <dbReference type="Proteomes" id="UP000593573"/>
    </source>
</evidence>
<dbReference type="FunFam" id="1.10.10.60:FF:000117">
    <property type="entry name" value="BEL1-like homeodomain protein 9"/>
    <property type="match status" value="1"/>
</dbReference>
<evidence type="ECO:0000256" key="8">
    <source>
        <dbReference type="PROSITE-ProRule" id="PRU00108"/>
    </source>
</evidence>
<dbReference type="CDD" id="cd00086">
    <property type="entry name" value="homeodomain"/>
    <property type="match status" value="1"/>
</dbReference>
<feature type="compositionally biased region" description="Polar residues" evidence="9">
    <location>
        <begin position="597"/>
        <end position="606"/>
    </location>
</feature>
<dbReference type="PANTHER" id="PTHR11850">
    <property type="entry name" value="HOMEOBOX PROTEIN TRANSCRIPTION FACTORS"/>
    <property type="match status" value="1"/>
</dbReference>
<name>A0A7J8VUA7_9ROSI</name>
<dbReference type="InterPro" id="IPR006563">
    <property type="entry name" value="POX_dom"/>
</dbReference>
<comment type="caution">
    <text evidence="11">The sequence shown here is derived from an EMBL/GenBank/DDBJ whole genome shotgun (WGS) entry which is preliminary data.</text>
</comment>